<evidence type="ECO:0000259" key="6">
    <source>
        <dbReference type="PROSITE" id="PS50102"/>
    </source>
</evidence>
<evidence type="ECO:0000256" key="3">
    <source>
        <dbReference type="ARBA" id="ARBA00022898"/>
    </source>
</evidence>
<feature type="domain" description="RRM" evidence="6">
    <location>
        <begin position="65"/>
        <end position="156"/>
    </location>
</feature>
<dbReference type="InterPro" id="IPR015421">
    <property type="entry name" value="PyrdxlP-dep_Trfase_major"/>
</dbReference>
<comment type="caution">
    <text evidence="7">The sequence shown here is derived from an EMBL/GenBank/DDBJ whole genome shotgun (WGS) entry which is preliminary data.</text>
</comment>
<dbReference type="Proteomes" id="UP000683360">
    <property type="component" value="Unassembled WGS sequence"/>
</dbReference>
<dbReference type="GO" id="GO:0006545">
    <property type="term" value="P:glycine biosynthetic process"/>
    <property type="evidence" value="ECO:0007669"/>
    <property type="project" value="TreeGrafter"/>
</dbReference>
<feature type="compositionally biased region" description="Polar residues" evidence="5">
    <location>
        <begin position="9"/>
        <end position="19"/>
    </location>
</feature>
<dbReference type="Gene3D" id="3.40.640.10">
    <property type="entry name" value="Type I PLP-dependent aspartate aminotransferase-like (Major domain)"/>
    <property type="match status" value="1"/>
</dbReference>
<dbReference type="OrthoDB" id="10261951at2759"/>
<dbReference type="CDD" id="cd12263">
    <property type="entry name" value="RRM_ABT1_like"/>
    <property type="match status" value="1"/>
</dbReference>
<feature type="compositionally biased region" description="Acidic residues" evidence="5">
    <location>
        <begin position="20"/>
        <end position="48"/>
    </location>
</feature>
<organism evidence="7 8">
    <name type="scientific">Mytilus edulis</name>
    <name type="common">Blue mussel</name>
    <dbReference type="NCBI Taxonomy" id="6550"/>
    <lineage>
        <taxon>Eukaryota</taxon>
        <taxon>Metazoa</taxon>
        <taxon>Spiralia</taxon>
        <taxon>Lophotrochozoa</taxon>
        <taxon>Mollusca</taxon>
        <taxon>Bivalvia</taxon>
        <taxon>Autobranchia</taxon>
        <taxon>Pteriomorphia</taxon>
        <taxon>Mytilida</taxon>
        <taxon>Mytiloidea</taxon>
        <taxon>Mytilidae</taxon>
        <taxon>Mytilinae</taxon>
        <taxon>Mytilus</taxon>
    </lineage>
</organism>
<dbReference type="InterPro" id="IPR000504">
    <property type="entry name" value="RRM_dom"/>
</dbReference>
<dbReference type="InterPro" id="IPR001597">
    <property type="entry name" value="ArAA_b-elim_lyase/Thr_aldolase"/>
</dbReference>
<dbReference type="InterPro" id="IPR015422">
    <property type="entry name" value="PyrdxlP-dep_Trfase_small"/>
</dbReference>
<comment type="cofactor">
    <cofactor evidence="1">
        <name>pyridoxal 5'-phosphate</name>
        <dbReference type="ChEBI" id="CHEBI:597326"/>
    </cofactor>
</comment>
<evidence type="ECO:0000313" key="8">
    <source>
        <dbReference type="Proteomes" id="UP000683360"/>
    </source>
</evidence>
<dbReference type="GO" id="GO:0003723">
    <property type="term" value="F:RNA binding"/>
    <property type="evidence" value="ECO:0007669"/>
    <property type="project" value="UniProtKB-UniRule"/>
</dbReference>
<dbReference type="Pfam" id="PF01212">
    <property type="entry name" value="Beta_elim_lyase"/>
    <property type="match status" value="1"/>
</dbReference>
<dbReference type="PROSITE" id="PS50102">
    <property type="entry name" value="RRM"/>
    <property type="match status" value="1"/>
</dbReference>
<evidence type="ECO:0000313" key="7">
    <source>
        <dbReference type="EMBL" id="CAG2207658.1"/>
    </source>
</evidence>
<dbReference type="SUPFAM" id="SSF53383">
    <property type="entry name" value="PLP-dependent transferases"/>
    <property type="match status" value="1"/>
</dbReference>
<name>A0A8S3RGH4_MYTED</name>
<dbReference type="EMBL" id="CAJPWZ010001084">
    <property type="protein sequence ID" value="CAG2207658.1"/>
    <property type="molecule type" value="Genomic_DNA"/>
</dbReference>
<dbReference type="SUPFAM" id="SSF54928">
    <property type="entry name" value="RNA-binding domain, RBD"/>
    <property type="match status" value="1"/>
</dbReference>
<evidence type="ECO:0000256" key="5">
    <source>
        <dbReference type="SAM" id="MobiDB-lite"/>
    </source>
</evidence>
<gene>
    <name evidence="7" type="ORF">MEDL_21908</name>
</gene>
<evidence type="ECO:0000256" key="2">
    <source>
        <dbReference type="ARBA" id="ARBA00006966"/>
    </source>
</evidence>
<keyword evidence="8" id="KW-1185">Reference proteome</keyword>
<dbReference type="AlphaFoldDB" id="A0A8S3RGH4"/>
<dbReference type="PANTHER" id="PTHR48097:SF9">
    <property type="entry name" value="L-THREONINE ALDOLASE"/>
    <property type="match status" value="1"/>
</dbReference>
<keyword evidence="7" id="KW-0456">Lyase</keyword>
<dbReference type="PANTHER" id="PTHR48097">
    <property type="entry name" value="L-THREONINE ALDOLASE-RELATED"/>
    <property type="match status" value="1"/>
</dbReference>
<dbReference type="Gene3D" id="3.90.1150.10">
    <property type="entry name" value="Aspartate Aminotransferase, domain 1"/>
    <property type="match status" value="1"/>
</dbReference>
<evidence type="ECO:0000256" key="1">
    <source>
        <dbReference type="ARBA" id="ARBA00001933"/>
    </source>
</evidence>
<sequence length="439" mass="49256">MESEIVDTRFSNQNMTNVDSENDTETPNDDTNENITDVDSEIETETPSDDTKKRDKKKRKNEDPGIVYLSRIPPLMNVKIIRNMFSVYGDVGKIFLQPDDKAANTKKGRMFTEGWVEFEDKKVAKSVATKLNSKQIGEDETINELQRRMAAMFGKEKALFVPTGTMGNLLSMCVHCPSRGEEAILGSRSHIFVHEQGGIAFIAGVLASLIENKPDGTFDIEIMKQRIRQIDDPHFPYTRVVCLENTHNFCGGKVVPLSFMEEVYNIAKSANVNVHLDGARVLNAATALNVPVKDILKHTDTVNMCFSKAGGILAAAAMYALDNVLPRLHLDHEHAKELSKGIMASHNDLVNIDLSGVHTNIVFITMLKDNVPSQILHDRLLQITEEEKRELGDVVIVKTVVYSDKLLRFVLHNDVSSDDVELTKKKFQFILQEIAEKMK</sequence>
<reference evidence="7" key="1">
    <citation type="submission" date="2021-03" db="EMBL/GenBank/DDBJ databases">
        <authorList>
            <person name="Bekaert M."/>
        </authorList>
    </citation>
    <scope>NUCLEOTIDE SEQUENCE</scope>
</reference>
<dbReference type="InterPro" id="IPR034353">
    <property type="entry name" value="ABT1/ESF2_RRM"/>
</dbReference>
<keyword evidence="4" id="KW-0694">RNA-binding</keyword>
<dbReference type="GO" id="GO:0005829">
    <property type="term" value="C:cytosol"/>
    <property type="evidence" value="ECO:0007669"/>
    <property type="project" value="TreeGrafter"/>
</dbReference>
<dbReference type="GO" id="GO:0006567">
    <property type="term" value="P:L-threonine catabolic process"/>
    <property type="evidence" value="ECO:0007669"/>
    <property type="project" value="TreeGrafter"/>
</dbReference>
<feature type="region of interest" description="Disordered" evidence="5">
    <location>
        <begin position="1"/>
        <end position="61"/>
    </location>
</feature>
<evidence type="ECO:0000256" key="4">
    <source>
        <dbReference type="PROSITE-ProRule" id="PRU00176"/>
    </source>
</evidence>
<comment type="similarity">
    <text evidence="2">Belongs to the threonine aldolase family.</text>
</comment>
<dbReference type="GO" id="GO:0008732">
    <property type="term" value="F:L-allo-threonine aldolase activity"/>
    <property type="evidence" value="ECO:0007669"/>
    <property type="project" value="TreeGrafter"/>
</dbReference>
<proteinExistence type="inferred from homology"/>
<dbReference type="InterPro" id="IPR015424">
    <property type="entry name" value="PyrdxlP-dep_Trfase"/>
</dbReference>
<dbReference type="InterPro" id="IPR035979">
    <property type="entry name" value="RBD_domain_sf"/>
</dbReference>
<protein>
    <submittedName>
        <fullName evidence="7">LtaE</fullName>
        <ecNumber evidence="7">4.1.2.48</ecNumber>
    </submittedName>
</protein>
<dbReference type="EC" id="4.1.2.48" evidence="7"/>
<keyword evidence="3" id="KW-0663">Pyridoxal phosphate</keyword>
<accession>A0A8S3RGH4</accession>